<dbReference type="SUPFAM" id="SSF49785">
    <property type="entry name" value="Galactose-binding domain-like"/>
    <property type="match status" value="1"/>
</dbReference>
<evidence type="ECO:0000313" key="4">
    <source>
        <dbReference type="Proteomes" id="UP000715781"/>
    </source>
</evidence>
<evidence type="ECO:0000313" key="3">
    <source>
        <dbReference type="EMBL" id="MBW4561545.1"/>
    </source>
</evidence>
<dbReference type="EMBL" id="JAHHHN010000005">
    <property type="protein sequence ID" value="MBW4561545.1"/>
    <property type="molecule type" value="Genomic_DNA"/>
</dbReference>
<protein>
    <submittedName>
        <fullName evidence="3">Discoidin domain-containing protein</fullName>
    </submittedName>
</protein>
<dbReference type="InterPro" id="IPR008979">
    <property type="entry name" value="Galactose-bd-like_sf"/>
</dbReference>
<evidence type="ECO:0000256" key="1">
    <source>
        <dbReference type="SAM" id="MobiDB-lite"/>
    </source>
</evidence>
<gene>
    <name evidence="3" type="ORF">KME32_10400</name>
</gene>
<comment type="caution">
    <text evidence="3">The sequence shown here is derived from an EMBL/GenBank/DDBJ whole genome shotgun (WGS) entry which is preliminary data.</text>
</comment>
<sequence length="238" mass="26204">MLANFNSISKLLQPRTNFFVALLILVTGCSTEEQQAKSPLPTSTSSLTTKPVPSPVKSKTTLPSPQTDSYPGLKGDQPSIPKQAQQVATGKQVIARAGGITYPSWDNANDDVDYNTTTNYPQMGRWGNETNNGNGTFQIIDLGSVYQLNGVGYKIDWDGVFKNSLTFQVEISTDNKSWHLVSKIIHPYSESGGSNKIDINVAIKPIAARYVKYWEPPDGNWNGWGTFHQVRAYSLNTN</sequence>
<dbReference type="Gene3D" id="2.60.120.260">
    <property type="entry name" value="Galactose-binding domain-like"/>
    <property type="match status" value="1"/>
</dbReference>
<dbReference type="Proteomes" id="UP000715781">
    <property type="component" value="Unassembled WGS sequence"/>
</dbReference>
<dbReference type="InterPro" id="IPR000421">
    <property type="entry name" value="FA58C"/>
</dbReference>
<feature type="compositionally biased region" description="Polar residues" evidence="1">
    <location>
        <begin position="57"/>
        <end position="69"/>
    </location>
</feature>
<feature type="compositionally biased region" description="Low complexity" evidence="1">
    <location>
        <begin position="37"/>
        <end position="51"/>
    </location>
</feature>
<accession>A0A951UGY3</accession>
<reference evidence="3" key="1">
    <citation type="submission" date="2021-05" db="EMBL/GenBank/DDBJ databases">
        <authorList>
            <person name="Pietrasiak N."/>
            <person name="Ward R."/>
            <person name="Stajich J.E."/>
            <person name="Kurbessoian T."/>
        </authorList>
    </citation>
    <scope>NUCLEOTIDE SEQUENCE</scope>
    <source>
        <strain evidence="3">JT2-VF2</strain>
    </source>
</reference>
<feature type="region of interest" description="Disordered" evidence="1">
    <location>
        <begin position="33"/>
        <end position="82"/>
    </location>
</feature>
<name>A0A951UGY3_9NOST</name>
<dbReference type="PROSITE" id="PS50022">
    <property type="entry name" value="FA58C_3"/>
    <property type="match status" value="1"/>
</dbReference>
<organism evidence="3 4">
    <name type="scientific">Mojavia pulchra JT2-VF2</name>
    <dbReference type="NCBI Taxonomy" id="287848"/>
    <lineage>
        <taxon>Bacteria</taxon>
        <taxon>Bacillati</taxon>
        <taxon>Cyanobacteriota</taxon>
        <taxon>Cyanophyceae</taxon>
        <taxon>Nostocales</taxon>
        <taxon>Nostocaceae</taxon>
    </lineage>
</organism>
<dbReference type="AlphaFoldDB" id="A0A951UGY3"/>
<dbReference type="Pfam" id="PF00754">
    <property type="entry name" value="F5_F8_type_C"/>
    <property type="match status" value="1"/>
</dbReference>
<reference evidence="3" key="2">
    <citation type="journal article" date="2022" name="Microbiol. Resour. Announc.">
        <title>Metagenome Sequencing to Explore Phylogenomics of Terrestrial Cyanobacteria.</title>
        <authorList>
            <person name="Ward R.D."/>
            <person name="Stajich J.E."/>
            <person name="Johansen J.R."/>
            <person name="Huntemann M."/>
            <person name="Clum A."/>
            <person name="Foster B."/>
            <person name="Foster B."/>
            <person name="Roux S."/>
            <person name="Palaniappan K."/>
            <person name="Varghese N."/>
            <person name="Mukherjee S."/>
            <person name="Reddy T.B.K."/>
            <person name="Daum C."/>
            <person name="Copeland A."/>
            <person name="Chen I.A."/>
            <person name="Ivanova N.N."/>
            <person name="Kyrpides N.C."/>
            <person name="Shapiro N."/>
            <person name="Eloe-Fadrosh E.A."/>
            <person name="Pietrasiak N."/>
        </authorList>
    </citation>
    <scope>NUCLEOTIDE SEQUENCE</scope>
    <source>
        <strain evidence="3">JT2-VF2</strain>
    </source>
</reference>
<feature type="domain" description="F5/8 type C" evidence="2">
    <location>
        <begin position="82"/>
        <end position="213"/>
    </location>
</feature>
<evidence type="ECO:0000259" key="2">
    <source>
        <dbReference type="PROSITE" id="PS50022"/>
    </source>
</evidence>
<proteinExistence type="predicted"/>